<evidence type="ECO:0000313" key="2">
    <source>
        <dbReference type="EMBL" id="CAL1361285.1"/>
    </source>
</evidence>
<accession>A0AAV2CXJ9</accession>
<protein>
    <submittedName>
        <fullName evidence="2">Uncharacterized protein</fullName>
    </submittedName>
</protein>
<feature type="transmembrane region" description="Helical" evidence="1">
    <location>
        <begin position="65"/>
        <end position="84"/>
    </location>
</feature>
<feature type="transmembrane region" description="Helical" evidence="1">
    <location>
        <begin position="12"/>
        <end position="32"/>
    </location>
</feature>
<reference evidence="2 3" key="1">
    <citation type="submission" date="2024-04" db="EMBL/GenBank/DDBJ databases">
        <authorList>
            <person name="Fracassetti M."/>
        </authorList>
    </citation>
    <scope>NUCLEOTIDE SEQUENCE [LARGE SCALE GENOMIC DNA]</scope>
</reference>
<keyword evidence="3" id="KW-1185">Reference proteome</keyword>
<dbReference type="EMBL" id="OZ034814">
    <property type="protein sequence ID" value="CAL1361285.1"/>
    <property type="molecule type" value="Genomic_DNA"/>
</dbReference>
<organism evidence="2 3">
    <name type="scientific">Linum trigynum</name>
    <dbReference type="NCBI Taxonomy" id="586398"/>
    <lineage>
        <taxon>Eukaryota</taxon>
        <taxon>Viridiplantae</taxon>
        <taxon>Streptophyta</taxon>
        <taxon>Embryophyta</taxon>
        <taxon>Tracheophyta</taxon>
        <taxon>Spermatophyta</taxon>
        <taxon>Magnoliopsida</taxon>
        <taxon>eudicotyledons</taxon>
        <taxon>Gunneridae</taxon>
        <taxon>Pentapetalae</taxon>
        <taxon>rosids</taxon>
        <taxon>fabids</taxon>
        <taxon>Malpighiales</taxon>
        <taxon>Linaceae</taxon>
        <taxon>Linum</taxon>
    </lineage>
</organism>
<gene>
    <name evidence="2" type="ORF">LTRI10_LOCUS8666</name>
</gene>
<dbReference type="Proteomes" id="UP001497516">
    <property type="component" value="Chromosome 10"/>
</dbReference>
<keyword evidence="1" id="KW-1133">Transmembrane helix</keyword>
<keyword evidence="1" id="KW-0472">Membrane</keyword>
<sequence length="97" mass="11105">MKEIVMQAAMWEVYHGAMLLHIVLILLSPPHLLSQMPFTGRLGVKNGLTLKIPFRHLGDMHKVEMMMLAVMVASIPLTRCRVILSKAKRIVKKIWDM</sequence>
<dbReference type="AlphaFoldDB" id="A0AAV2CXJ9"/>
<evidence type="ECO:0000313" key="3">
    <source>
        <dbReference type="Proteomes" id="UP001497516"/>
    </source>
</evidence>
<proteinExistence type="predicted"/>
<evidence type="ECO:0000256" key="1">
    <source>
        <dbReference type="SAM" id="Phobius"/>
    </source>
</evidence>
<name>A0AAV2CXJ9_9ROSI</name>
<keyword evidence="1" id="KW-0812">Transmembrane</keyword>